<name>A0ABR2NM45_9ROSI</name>
<keyword evidence="2" id="KW-1185">Reference proteome</keyword>
<reference evidence="1 2" key="1">
    <citation type="journal article" date="2024" name="G3 (Bethesda)">
        <title>Genome assembly of Hibiscus sabdariffa L. provides insights into metabolisms of medicinal natural products.</title>
        <authorList>
            <person name="Kim T."/>
        </authorList>
    </citation>
    <scope>NUCLEOTIDE SEQUENCE [LARGE SCALE GENOMIC DNA]</scope>
    <source>
        <strain evidence="1">TK-2024</strain>
        <tissue evidence="1">Old leaves</tissue>
    </source>
</reference>
<proteinExistence type="predicted"/>
<evidence type="ECO:0000313" key="1">
    <source>
        <dbReference type="EMBL" id="KAK8977244.1"/>
    </source>
</evidence>
<dbReference type="Proteomes" id="UP001396334">
    <property type="component" value="Unassembled WGS sequence"/>
</dbReference>
<evidence type="ECO:0000313" key="2">
    <source>
        <dbReference type="Proteomes" id="UP001396334"/>
    </source>
</evidence>
<sequence>MHVFHLACHYIIGDVNPGGLVFLFIFEAKAKTTSKKEKIYSFGFAKVIGVCNVIEAELWGIYEGQIMAWSLYIPRKLIAKMLSMLLLPHIFDLIDRQWSVRICWMNCKGNADGKACLAYGRYVQAIFGGGGLSGGAAP</sequence>
<accession>A0ABR2NM45</accession>
<dbReference type="EMBL" id="JBBPBN010000124">
    <property type="protein sequence ID" value="KAK8977244.1"/>
    <property type="molecule type" value="Genomic_DNA"/>
</dbReference>
<organism evidence="1 2">
    <name type="scientific">Hibiscus sabdariffa</name>
    <name type="common">roselle</name>
    <dbReference type="NCBI Taxonomy" id="183260"/>
    <lineage>
        <taxon>Eukaryota</taxon>
        <taxon>Viridiplantae</taxon>
        <taxon>Streptophyta</taxon>
        <taxon>Embryophyta</taxon>
        <taxon>Tracheophyta</taxon>
        <taxon>Spermatophyta</taxon>
        <taxon>Magnoliopsida</taxon>
        <taxon>eudicotyledons</taxon>
        <taxon>Gunneridae</taxon>
        <taxon>Pentapetalae</taxon>
        <taxon>rosids</taxon>
        <taxon>malvids</taxon>
        <taxon>Malvales</taxon>
        <taxon>Malvaceae</taxon>
        <taxon>Malvoideae</taxon>
        <taxon>Hibiscus</taxon>
    </lineage>
</organism>
<comment type="caution">
    <text evidence="1">The sequence shown here is derived from an EMBL/GenBank/DDBJ whole genome shotgun (WGS) entry which is preliminary data.</text>
</comment>
<protein>
    <submittedName>
        <fullName evidence="1">Uncharacterized protein</fullName>
    </submittedName>
</protein>
<gene>
    <name evidence="1" type="ORF">V6N11_021330</name>
</gene>